<accession>A0A9J6NZ88</accession>
<keyword evidence="4" id="KW-0732">Signal</keyword>
<sequence>MMRRKFALLLVAAAIIGNITFTACGNKVNTNTTEKKVESSDKKETNDINNISTEELKKRINEENVVIVDTRDEASYIGWTLAGEERGGHIKGAVDFPTSWLDKIEDKDMQKTLDDKGIIKSKEIIIYDVNGKEKSRLADKLLGLGYTNVTIYTEGIKAWSQDKELPMDKLARYEKLVHPQWVNALVNGEKPETFENDKYVVVEVSWGDGKDYKEAHIPGAVHLDTGLIEEEPWWNIVSDEKIETVLTSIGVDKDTTVVLYGADSTAAARVASVMMYAGVEDVRLMNGGFGAWTEAGLKTENGNIEPKSVESFGAKVPVHPEYIINTKEAKEILADENGELVSVRSWAEYIGETSGYSYIEPKGRISGAVWGHAGSDPYHMEHFRNVDNTMRNFHEIEAFWKDWGITSDKKVSYFCGTGWRASETFFYAYLMGWDDVSVYDGGWYEWSGDESNPIETGAPEKK</sequence>
<dbReference type="PROSITE" id="PS00683">
    <property type="entry name" value="RHODANESE_2"/>
    <property type="match status" value="1"/>
</dbReference>
<feature type="domain" description="Rhodanese" evidence="5">
    <location>
        <begin position="61"/>
        <end position="168"/>
    </location>
</feature>
<protein>
    <recommendedName>
        <fullName evidence="3">Sulfurtransferase</fullName>
    </recommendedName>
</protein>
<evidence type="ECO:0000256" key="1">
    <source>
        <dbReference type="ARBA" id="ARBA00022737"/>
    </source>
</evidence>
<feature type="chain" id="PRO_5039938112" description="Sulfurtransferase" evidence="4">
    <location>
        <begin position="24"/>
        <end position="462"/>
    </location>
</feature>
<dbReference type="Gene3D" id="3.40.250.10">
    <property type="entry name" value="Rhodanese-like domain"/>
    <property type="match status" value="3"/>
</dbReference>
<dbReference type="EMBL" id="JAGSOJ010000002">
    <property type="protein sequence ID" value="MCM1989746.1"/>
    <property type="molecule type" value="Genomic_DNA"/>
</dbReference>
<dbReference type="Pfam" id="PF00581">
    <property type="entry name" value="Rhodanese"/>
    <property type="match status" value="3"/>
</dbReference>
<evidence type="ECO:0000256" key="4">
    <source>
        <dbReference type="SAM" id="SignalP"/>
    </source>
</evidence>
<dbReference type="SUPFAM" id="SSF52821">
    <property type="entry name" value="Rhodanese/Cell cycle control phosphatase"/>
    <property type="match status" value="3"/>
</dbReference>
<proteinExistence type="predicted"/>
<feature type="domain" description="Rhodanese" evidence="5">
    <location>
        <begin position="195"/>
        <end position="301"/>
    </location>
</feature>
<feature type="domain" description="Rhodanese" evidence="5">
    <location>
        <begin position="395"/>
        <end position="455"/>
    </location>
</feature>
<dbReference type="GO" id="GO:0004792">
    <property type="term" value="F:thiosulfate-cyanide sulfurtransferase activity"/>
    <property type="evidence" value="ECO:0007669"/>
    <property type="project" value="UniProtKB-EC"/>
</dbReference>
<dbReference type="InterPro" id="IPR036873">
    <property type="entry name" value="Rhodanese-like_dom_sf"/>
</dbReference>
<dbReference type="PROSITE" id="PS00380">
    <property type="entry name" value="RHODANESE_1"/>
    <property type="match status" value="1"/>
</dbReference>
<reference evidence="6" key="1">
    <citation type="journal article" date="2021" name="mSystems">
        <title>Bacteria and Archaea Synergistically Convert Glycine Betaine to Biogenic Methane in the Formosa Cold Seep of the South China Sea.</title>
        <authorList>
            <person name="Li L."/>
            <person name="Zhang W."/>
            <person name="Zhang S."/>
            <person name="Song L."/>
            <person name="Sun Q."/>
            <person name="Zhang H."/>
            <person name="Xiang H."/>
            <person name="Dong X."/>
        </authorList>
    </citation>
    <scope>NUCLEOTIDE SEQUENCE</scope>
    <source>
        <strain evidence="6">ZWT</strain>
    </source>
</reference>
<dbReference type="InterPro" id="IPR001307">
    <property type="entry name" value="Thiosulphate_STrfase_CS"/>
</dbReference>
<keyword evidence="3" id="KW-0808">Transferase</keyword>
<name>A0A9J6NZ88_9CLOT</name>
<dbReference type="CDD" id="cd01448">
    <property type="entry name" value="TST_Repeat_1"/>
    <property type="match status" value="1"/>
</dbReference>
<evidence type="ECO:0000313" key="6">
    <source>
        <dbReference type="EMBL" id="MCM1989746.1"/>
    </source>
</evidence>
<dbReference type="CDD" id="cd00158">
    <property type="entry name" value="RHOD"/>
    <property type="match status" value="1"/>
</dbReference>
<dbReference type="Proteomes" id="UP001056429">
    <property type="component" value="Unassembled WGS sequence"/>
</dbReference>
<gene>
    <name evidence="6" type="ORF">KDK92_08345</name>
</gene>
<dbReference type="SMART" id="SM00450">
    <property type="entry name" value="RHOD"/>
    <property type="match status" value="3"/>
</dbReference>
<feature type="signal peptide" evidence="4">
    <location>
        <begin position="1"/>
        <end position="23"/>
    </location>
</feature>
<dbReference type="InterPro" id="IPR001763">
    <property type="entry name" value="Rhodanese-like_dom"/>
</dbReference>
<dbReference type="PROSITE" id="PS51257">
    <property type="entry name" value="PROKAR_LIPOPROTEIN"/>
    <property type="match status" value="1"/>
</dbReference>
<dbReference type="AlphaFoldDB" id="A0A9J6NZ88"/>
<dbReference type="CDD" id="cd01449">
    <property type="entry name" value="TST_Repeat_2"/>
    <property type="match status" value="1"/>
</dbReference>
<dbReference type="InterPro" id="IPR051126">
    <property type="entry name" value="Thiosulfate_sulfurtransferase"/>
</dbReference>
<comment type="catalytic activity">
    <reaction evidence="2">
        <text>thiosulfate + hydrogen cyanide = thiocyanate + sulfite + 2 H(+)</text>
        <dbReference type="Rhea" id="RHEA:16881"/>
        <dbReference type="ChEBI" id="CHEBI:15378"/>
        <dbReference type="ChEBI" id="CHEBI:17359"/>
        <dbReference type="ChEBI" id="CHEBI:18022"/>
        <dbReference type="ChEBI" id="CHEBI:18407"/>
        <dbReference type="ChEBI" id="CHEBI:33542"/>
        <dbReference type="EC" id="2.8.1.1"/>
    </reaction>
</comment>
<dbReference type="PANTHER" id="PTHR43855">
    <property type="entry name" value="THIOSULFATE SULFURTRANSFERASE"/>
    <property type="match status" value="1"/>
</dbReference>
<evidence type="ECO:0000256" key="3">
    <source>
        <dbReference type="RuleBase" id="RU000507"/>
    </source>
</evidence>
<dbReference type="RefSeq" id="WP_250858772.1">
    <property type="nucleotide sequence ID" value="NZ_JAGSOJ010000002.1"/>
</dbReference>
<keyword evidence="1" id="KW-0677">Repeat</keyword>
<evidence type="ECO:0000256" key="2">
    <source>
        <dbReference type="ARBA" id="ARBA00047549"/>
    </source>
</evidence>
<dbReference type="PANTHER" id="PTHR43855:SF1">
    <property type="entry name" value="THIOSULFATE SULFURTRANSFERASE"/>
    <property type="match status" value="1"/>
</dbReference>
<dbReference type="PROSITE" id="PS50206">
    <property type="entry name" value="RHODANESE_3"/>
    <property type="match status" value="3"/>
</dbReference>
<comment type="caution">
    <text evidence="6">The sequence shown here is derived from an EMBL/GenBank/DDBJ whole genome shotgun (WGS) entry which is preliminary data.</text>
</comment>
<evidence type="ECO:0000259" key="5">
    <source>
        <dbReference type="PROSITE" id="PS50206"/>
    </source>
</evidence>
<organism evidence="6 7">
    <name type="scientific">Oceanirhabdus seepicola</name>
    <dbReference type="NCBI Taxonomy" id="2828781"/>
    <lineage>
        <taxon>Bacteria</taxon>
        <taxon>Bacillati</taxon>
        <taxon>Bacillota</taxon>
        <taxon>Clostridia</taxon>
        <taxon>Eubacteriales</taxon>
        <taxon>Clostridiaceae</taxon>
        <taxon>Oceanirhabdus</taxon>
    </lineage>
</organism>
<reference evidence="6" key="2">
    <citation type="submission" date="2021-04" db="EMBL/GenBank/DDBJ databases">
        <authorList>
            <person name="Dong X."/>
        </authorList>
    </citation>
    <scope>NUCLEOTIDE SEQUENCE</scope>
    <source>
        <strain evidence="6">ZWT</strain>
    </source>
</reference>
<evidence type="ECO:0000313" key="7">
    <source>
        <dbReference type="Proteomes" id="UP001056429"/>
    </source>
</evidence>
<keyword evidence="7" id="KW-1185">Reference proteome</keyword>